<dbReference type="Pfam" id="PF00411">
    <property type="entry name" value="Ribosomal_S11"/>
    <property type="match status" value="1"/>
</dbReference>
<keyword evidence="2" id="KW-0689">Ribosomal protein</keyword>
<evidence type="ECO:0000313" key="4">
    <source>
        <dbReference type="EMBL" id="PPQ69384.1"/>
    </source>
</evidence>
<dbReference type="InParanoid" id="A0A409VSZ2"/>
<dbReference type="Gene3D" id="3.30.420.80">
    <property type="entry name" value="Ribosomal protein S11"/>
    <property type="match status" value="1"/>
</dbReference>
<comment type="caution">
    <text evidence="4">The sequence shown here is derived from an EMBL/GenBank/DDBJ whole genome shotgun (WGS) entry which is preliminary data.</text>
</comment>
<dbReference type="InterPro" id="IPR001971">
    <property type="entry name" value="Ribosomal_uS11"/>
</dbReference>
<dbReference type="GO" id="GO:0006412">
    <property type="term" value="P:translation"/>
    <property type="evidence" value="ECO:0007669"/>
    <property type="project" value="InterPro"/>
</dbReference>
<dbReference type="AlphaFoldDB" id="A0A409VSZ2"/>
<dbReference type="OrthoDB" id="1654884at2759"/>
<dbReference type="GO" id="GO:0003735">
    <property type="term" value="F:structural constituent of ribosome"/>
    <property type="evidence" value="ECO:0007669"/>
    <property type="project" value="InterPro"/>
</dbReference>
<dbReference type="Proteomes" id="UP000284842">
    <property type="component" value="Unassembled WGS sequence"/>
</dbReference>
<dbReference type="HAMAP" id="MF_01310">
    <property type="entry name" value="Ribosomal_uS11"/>
    <property type="match status" value="1"/>
</dbReference>
<dbReference type="EMBL" id="NHTK01005986">
    <property type="protein sequence ID" value="PPQ69384.1"/>
    <property type="molecule type" value="Genomic_DNA"/>
</dbReference>
<gene>
    <name evidence="4" type="ORF">CVT24_001653</name>
</gene>
<dbReference type="SUPFAM" id="SSF53137">
    <property type="entry name" value="Translational machinery components"/>
    <property type="match status" value="1"/>
</dbReference>
<dbReference type="FunCoup" id="A0A409VSZ2">
    <property type="interactions" value="93"/>
</dbReference>
<accession>A0A409VSZ2</accession>
<comment type="similarity">
    <text evidence="1">Belongs to the universal ribosomal protein uS11 family.</text>
</comment>
<organism evidence="4 5">
    <name type="scientific">Panaeolus cyanescens</name>
    <dbReference type="NCBI Taxonomy" id="181874"/>
    <lineage>
        <taxon>Eukaryota</taxon>
        <taxon>Fungi</taxon>
        <taxon>Dikarya</taxon>
        <taxon>Basidiomycota</taxon>
        <taxon>Agaricomycotina</taxon>
        <taxon>Agaricomycetes</taxon>
        <taxon>Agaricomycetidae</taxon>
        <taxon>Agaricales</taxon>
        <taxon>Agaricineae</taxon>
        <taxon>Galeropsidaceae</taxon>
        <taxon>Panaeolus</taxon>
    </lineage>
</organism>
<sequence length="214" mass="23163">MLAALRASSSRLPSLASSSRLTASPRLAAFLSTETPTAASTSKLTAGDFLEPIAEFQAPKADVPPTPTPDRGYPHPSGPTKFSYSMLHMKAPKPKYKLHCHSTRNNTIVTVAKPDGGCLAWFSGGSCKFKKANRATYEAGYQCAVKAFRVLEGVAKDTPIQLELYFKGFGEGREAMKTAMLAVEGQNIRPLVCQITDRTPIKIGGTRSKKTRRL</sequence>
<keyword evidence="3" id="KW-0687">Ribonucleoprotein</keyword>
<reference evidence="4 5" key="1">
    <citation type="journal article" date="2018" name="Evol. Lett.">
        <title>Horizontal gene cluster transfer increased hallucinogenic mushroom diversity.</title>
        <authorList>
            <person name="Reynolds H.T."/>
            <person name="Vijayakumar V."/>
            <person name="Gluck-Thaler E."/>
            <person name="Korotkin H.B."/>
            <person name="Matheny P.B."/>
            <person name="Slot J.C."/>
        </authorList>
    </citation>
    <scope>NUCLEOTIDE SEQUENCE [LARGE SCALE GENOMIC DNA]</scope>
    <source>
        <strain evidence="4 5">2629</strain>
    </source>
</reference>
<name>A0A409VSZ2_9AGAR</name>
<dbReference type="GO" id="GO:0005840">
    <property type="term" value="C:ribosome"/>
    <property type="evidence" value="ECO:0007669"/>
    <property type="project" value="UniProtKB-KW"/>
</dbReference>
<dbReference type="GO" id="GO:1990904">
    <property type="term" value="C:ribonucleoprotein complex"/>
    <property type="evidence" value="ECO:0007669"/>
    <property type="project" value="UniProtKB-KW"/>
</dbReference>
<evidence type="ECO:0000256" key="1">
    <source>
        <dbReference type="ARBA" id="ARBA00006194"/>
    </source>
</evidence>
<evidence type="ECO:0000256" key="3">
    <source>
        <dbReference type="ARBA" id="ARBA00023274"/>
    </source>
</evidence>
<protein>
    <submittedName>
        <fullName evidence="4">Uncharacterized protein</fullName>
    </submittedName>
</protein>
<evidence type="ECO:0000313" key="5">
    <source>
        <dbReference type="Proteomes" id="UP000284842"/>
    </source>
</evidence>
<evidence type="ECO:0000256" key="2">
    <source>
        <dbReference type="ARBA" id="ARBA00022980"/>
    </source>
</evidence>
<dbReference type="PANTHER" id="PTHR11759">
    <property type="entry name" value="40S RIBOSOMAL PROTEIN S14/30S RIBOSOMAL PROTEIN S11"/>
    <property type="match status" value="1"/>
</dbReference>
<keyword evidence="5" id="KW-1185">Reference proteome</keyword>
<dbReference type="STRING" id="181874.A0A409VSZ2"/>
<dbReference type="InterPro" id="IPR036967">
    <property type="entry name" value="Ribosomal_uS11_sf"/>
</dbReference>
<proteinExistence type="inferred from homology"/>